<dbReference type="InterPro" id="IPR051534">
    <property type="entry name" value="CBASS_pafABC_assoc_protein"/>
</dbReference>
<dbReference type="InterPro" id="IPR026881">
    <property type="entry name" value="WYL_dom"/>
</dbReference>
<evidence type="ECO:0000313" key="2">
    <source>
        <dbReference type="EMBL" id="MCW6506417.1"/>
    </source>
</evidence>
<protein>
    <submittedName>
        <fullName evidence="2">WYL domain-containing protein</fullName>
    </submittedName>
</protein>
<sequence length="92" mass="10686">MDTIRQGCWREEAVAIGYVDKAGASTERTILPLAITYLDRNLMVLAWCRLREAFRMFEANRISKAQLAGERFRPRRAGLLRSYLAQLQARQR</sequence>
<proteinExistence type="predicted"/>
<dbReference type="PANTHER" id="PTHR34580">
    <property type="match status" value="1"/>
</dbReference>
<accession>A0AA41YZ89</accession>
<keyword evidence="3" id="KW-1185">Reference proteome</keyword>
<dbReference type="AlphaFoldDB" id="A0AA41YZ89"/>
<dbReference type="Proteomes" id="UP001165667">
    <property type="component" value="Unassembled WGS sequence"/>
</dbReference>
<dbReference type="Pfam" id="PF13280">
    <property type="entry name" value="WYL"/>
    <property type="match status" value="1"/>
</dbReference>
<dbReference type="RefSeq" id="WP_282582788.1">
    <property type="nucleotide sequence ID" value="NZ_JAMOIM010000001.1"/>
</dbReference>
<evidence type="ECO:0000313" key="3">
    <source>
        <dbReference type="Proteomes" id="UP001165667"/>
    </source>
</evidence>
<dbReference type="PROSITE" id="PS52050">
    <property type="entry name" value="WYL"/>
    <property type="match status" value="1"/>
</dbReference>
<dbReference type="EMBL" id="JAMOIM010000001">
    <property type="protein sequence ID" value="MCW6506417.1"/>
    <property type="molecule type" value="Genomic_DNA"/>
</dbReference>
<reference evidence="2" key="1">
    <citation type="submission" date="2022-05" db="EMBL/GenBank/DDBJ databases">
        <authorList>
            <person name="Pankratov T."/>
        </authorList>
    </citation>
    <scope>NUCLEOTIDE SEQUENCE</scope>
    <source>
        <strain evidence="2">BP6-180914</strain>
    </source>
</reference>
<gene>
    <name evidence="2" type="ORF">M8523_00090</name>
</gene>
<dbReference type="PANTHER" id="PTHR34580:SF3">
    <property type="entry name" value="PROTEIN PAFB"/>
    <property type="match status" value="1"/>
</dbReference>
<name>A0AA41YZ89_9HYPH</name>
<comment type="caution">
    <text evidence="2">The sequence shown here is derived from an EMBL/GenBank/DDBJ whole genome shotgun (WGS) entry which is preliminary data.</text>
</comment>
<organism evidence="2 3">
    <name type="scientific">Lichenifustis flavocetrariae</name>
    <dbReference type="NCBI Taxonomy" id="2949735"/>
    <lineage>
        <taxon>Bacteria</taxon>
        <taxon>Pseudomonadati</taxon>
        <taxon>Pseudomonadota</taxon>
        <taxon>Alphaproteobacteria</taxon>
        <taxon>Hyphomicrobiales</taxon>
        <taxon>Lichenihabitantaceae</taxon>
        <taxon>Lichenifustis</taxon>
    </lineage>
</organism>
<evidence type="ECO:0000259" key="1">
    <source>
        <dbReference type="Pfam" id="PF13280"/>
    </source>
</evidence>
<feature type="domain" description="WYL" evidence="1">
    <location>
        <begin position="2"/>
        <end position="66"/>
    </location>
</feature>